<dbReference type="Proteomes" id="UP000009875">
    <property type="component" value="Unassembled WGS sequence"/>
</dbReference>
<dbReference type="PATRIC" id="fig|883081.3.peg.1585"/>
<evidence type="ECO:0000256" key="1">
    <source>
        <dbReference type="SAM" id="Phobius"/>
    </source>
</evidence>
<dbReference type="HOGENOM" id="CLU_133627_0_0_9"/>
<reference evidence="2 3" key="1">
    <citation type="submission" date="2012-09" db="EMBL/GenBank/DDBJ databases">
        <title>The Genome Sequence of Alloiococcus otitis ATCC 51267.</title>
        <authorList>
            <consortium name="The Broad Institute Genome Sequencing Platform"/>
            <person name="Earl A."/>
            <person name="Ward D."/>
            <person name="Feldgarden M."/>
            <person name="Gevers D."/>
            <person name="Huys G."/>
            <person name="Walker B."/>
            <person name="Young S.K."/>
            <person name="Zeng Q."/>
            <person name="Gargeya S."/>
            <person name="Fitzgerald M."/>
            <person name="Haas B."/>
            <person name="Abouelleil A."/>
            <person name="Alvarado L."/>
            <person name="Arachchi H.M."/>
            <person name="Berlin A.M."/>
            <person name="Chapman S.B."/>
            <person name="Goldberg J."/>
            <person name="Griggs A."/>
            <person name="Gujja S."/>
            <person name="Hansen M."/>
            <person name="Howarth C."/>
            <person name="Imamovic A."/>
            <person name="Larimer J."/>
            <person name="McCowen C."/>
            <person name="Montmayeur A."/>
            <person name="Murphy C."/>
            <person name="Neiman D."/>
            <person name="Pearson M."/>
            <person name="Priest M."/>
            <person name="Roberts A."/>
            <person name="Saif S."/>
            <person name="Shea T."/>
            <person name="Sisk P."/>
            <person name="Sykes S."/>
            <person name="Wortman J."/>
            <person name="Nusbaum C."/>
            <person name="Birren B."/>
        </authorList>
    </citation>
    <scope>NUCLEOTIDE SEQUENCE [LARGE SCALE GENOMIC DNA]</scope>
    <source>
        <strain evidence="2 3">ATCC 51267</strain>
    </source>
</reference>
<dbReference type="EMBL" id="AGXA01000033">
    <property type="protein sequence ID" value="EKU92874.1"/>
    <property type="molecule type" value="Genomic_DNA"/>
</dbReference>
<comment type="caution">
    <text evidence="2">The sequence shown here is derived from an EMBL/GenBank/DDBJ whole genome shotgun (WGS) entry which is preliminary data.</text>
</comment>
<keyword evidence="1" id="KW-0812">Transmembrane</keyword>
<evidence type="ECO:0000313" key="3">
    <source>
        <dbReference type="Proteomes" id="UP000009875"/>
    </source>
</evidence>
<keyword evidence="3" id="KW-1185">Reference proteome</keyword>
<sequence length="147" mass="16753">MKWLEKIYFYLHGRYGKIDGFSKFLVLLAILLLALSNLLSTRLAFYLGLALLAYALLRPLSKETANRRKEEAIYQDVKGQVKSFGRKLHAFFNSGKKRAQSSQTEPARPNDKTIVICPKCQQKLRVDEGKKLRITCPKCGTVFTSHS</sequence>
<dbReference type="STRING" id="883081.HMPREF9698_01581"/>
<accession>K9E6V9</accession>
<dbReference type="RefSeq" id="WP_003779164.1">
    <property type="nucleotide sequence ID" value="NZ_JH992962.1"/>
</dbReference>
<keyword evidence="1" id="KW-0472">Membrane</keyword>
<evidence type="ECO:0000313" key="2">
    <source>
        <dbReference type="EMBL" id="EKU92874.1"/>
    </source>
</evidence>
<dbReference type="AlphaFoldDB" id="K9E6V9"/>
<gene>
    <name evidence="2" type="ORF">HMPREF9698_01581</name>
</gene>
<protein>
    <submittedName>
        <fullName evidence="2">Uncharacterized protein</fullName>
    </submittedName>
</protein>
<organism evidence="2 3">
    <name type="scientific">Alloiococcus otitis ATCC 51267</name>
    <dbReference type="NCBI Taxonomy" id="883081"/>
    <lineage>
        <taxon>Bacteria</taxon>
        <taxon>Bacillati</taxon>
        <taxon>Bacillota</taxon>
        <taxon>Bacilli</taxon>
        <taxon>Lactobacillales</taxon>
        <taxon>Carnobacteriaceae</taxon>
        <taxon>Alloiococcus</taxon>
    </lineage>
</organism>
<dbReference type="OrthoDB" id="3174166at2"/>
<keyword evidence="1" id="KW-1133">Transmembrane helix</keyword>
<proteinExistence type="predicted"/>
<feature type="transmembrane region" description="Helical" evidence="1">
    <location>
        <begin position="20"/>
        <end position="37"/>
    </location>
</feature>
<name>K9E6V9_9LACT</name>